<accession>A0ABU9YR09</accession>
<dbReference type="Proteomes" id="UP001413721">
    <property type="component" value="Unassembled WGS sequence"/>
</dbReference>
<organism evidence="1 2">
    <name type="scientific">Tistrella arctica</name>
    <dbReference type="NCBI Taxonomy" id="3133430"/>
    <lineage>
        <taxon>Bacteria</taxon>
        <taxon>Pseudomonadati</taxon>
        <taxon>Pseudomonadota</taxon>
        <taxon>Alphaproteobacteria</taxon>
        <taxon>Geminicoccales</taxon>
        <taxon>Geminicoccaceae</taxon>
        <taxon>Tistrella</taxon>
    </lineage>
</organism>
<evidence type="ECO:0000313" key="1">
    <source>
        <dbReference type="EMBL" id="MEN2991260.1"/>
    </source>
</evidence>
<protein>
    <submittedName>
        <fullName evidence="1">Uncharacterized protein</fullName>
    </submittedName>
</protein>
<proteinExistence type="predicted"/>
<dbReference type="RefSeq" id="WP_345938403.1">
    <property type="nucleotide sequence ID" value="NZ_JBBKTW010000010.1"/>
</dbReference>
<gene>
    <name evidence="1" type="ORF">WG926_23305</name>
</gene>
<keyword evidence="2" id="KW-1185">Reference proteome</keyword>
<dbReference type="EMBL" id="JBBKTW010000010">
    <property type="protein sequence ID" value="MEN2991260.1"/>
    <property type="molecule type" value="Genomic_DNA"/>
</dbReference>
<reference evidence="1 2" key="1">
    <citation type="submission" date="2024-03" db="EMBL/GenBank/DDBJ databases">
        <title>High-quality draft genome sequencing of Tistrella sp. BH-R2-4.</title>
        <authorList>
            <person name="Dong C."/>
        </authorList>
    </citation>
    <scope>NUCLEOTIDE SEQUENCE [LARGE SCALE GENOMIC DNA]</scope>
    <source>
        <strain evidence="1 2">BH-R2-4</strain>
    </source>
</reference>
<name>A0ABU9YR09_9PROT</name>
<evidence type="ECO:0000313" key="2">
    <source>
        <dbReference type="Proteomes" id="UP001413721"/>
    </source>
</evidence>
<sequence>MTEDKEAAPTPAGDAAPVAGIDVAVVDVVPDHTTDDPADKP</sequence>
<comment type="caution">
    <text evidence="1">The sequence shown here is derived from an EMBL/GenBank/DDBJ whole genome shotgun (WGS) entry which is preliminary data.</text>
</comment>